<dbReference type="EMBL" id="CM017692">
    <property type="protein sequence ID" value="TYH18925.1"/>
    <property type="molecule type" value="Genomic_DNA"/>
</dbReference>
<reference evidence="1 2" key="1">
    <citation type="submission" date="2019-06" db="EMBL/GenBank/DDBJ databases">
        <title>WGS assembly of Gossypium darwinii.</title>
        <authorList>
            <person name="Chen Z.J."/>
            <person name="Sreedasyam A."/>
            <person name="Ando A."/>
            <person name="Song Q."/>
            <person name="De L."/>
            <person name="Hulse-Kemp A."/>
            <person name="Ding M."/>
            <person name="Ye W."/>
            <person name="Kirkbride R."/>
            <person name="Jenkins J."/>
            <person name="Plott C."/>
            <person name="Lovell J."/>
            <person name="Lin Y.-M."/>
            <person name="Vaughn R."/>
            <person name="Liu B."/>
            <person name="Li W."/>
            <person name="Simpson S."/>
            <person name="Scheffler B."/>
            <person name="Saski C."/>
            <person name="Grover C."/>
            <person name="Hu G."/>
            <person name="Conover J."/>
            <person name="Carlson J."/>
            <person name="Shu S."/>
            <person name="Boston L."/>
            <person name="Williams M."/>
            <person name="Peterson D."/>
            <person name="Mcgee K."/>
            <person name="Jones D."/>
            <person name="Wendel J."/>
            <person name="Stelly D."/>
            <person name="Grimwood J."/>
            <person name="Schmutz J."/>
        </authorList>
    </citation>
    <scope>NUCLEOTIDE SEQUENCE [LARGE SCALE GENOMIC DNA]</scope>
    <source>
        <strain evidence="1">1808015.09</strain>
    </source>
</reference>
<protein>
    <submittedName>
        <fullName evidence="1">Uncharacterized protein</fullName>
    </submittedName>
</protein>
<accession>A0A5D2GLP1</accession>
<organism evidence="1 2">
    <name type="scientific">Gossypium darwinii</name>
    <name type="common">Darwin's cotton</name>
    <name type="synonym">Gossypium barbadense var. darwinii</name>
    <dbReference type="NCBI Taxonomy" id="34276"/>
    <lineage>
        <taxon>Eukaryota</taxon>
        <taxon>Viridiplantae</taxon>
        <taxon>Streptophyta</taxon>
        <taxon>Embryophyta</taxon>
        <taxon>Tracheophyta</taxon>
        <taxon>Spermatophyta</taxon>
        <taxon>Magnoliopsida</taxon>
        <taxon>eudicotyledons</taxon>
        <taxon>Gunneridae</taxon>
        <taxon>Pentapetalae</taxon>
        <taxon>rosids</taxon>
        <taxon>malvids</taxon>
        <taxon>Malvales</taxon>
        <taxon>Malvaceae</taxon>
        <taxon>Malvoideae</taxon>
        <taxon>Gossypium</taxon>
    </lineage>
</organism>
<gene>
    <name evidence="1" type="ORF">ES288_A05G312000v1</name>
</gene>
<proteinExistence type="predicted"/>
<name>A0A5D2GLP1_GOSDA</name>
<sequence length="57" mass="6596">MGDHKDQLHTIVADKADNLTHTLVCSLVHHTISSKLYSPYCNKNSIMFFCMMHLQYI</sequence>
<keyword evidence="2" id="KW-1185">Reference proteome</keyword>
<evidence type="ECO:0000313" key="2">
    <source>
        <dbReference type="Proteomes" id="UP000323506"/>
    </source>
</evidence>
<dbReference type="Proteomes" id="UP000323506">
    <property type="component" value="Chromosome A05"/>
</dbReference>
<evidence type="ECO:0000313" key="1">
    <source>
        <dbReference type="EMBL" id="TYH18925.1"/>
    </source>
</evidence>
<dbReference type="AlphaFoldDB" id="A0A5D2GLP1"/>